<dbReference type="AlphaFoldDB" id="J9GM55"/>
<reference evidence="1" key="1">
    <citation type="journal article" date="2012" name="PLoS ONE">
        <title>Gene sets for utilization of primary and secondary nutrition supplies in the distal gut of endangered iberian lynx.</title>
        <authorList>
            <person name="Alcaide M."/>
            <person name="Messina E."/>
            <person name="Richter M."/>
            <person name="Bargiela R."/>
            <person name="Peplies J."/>
            <person name="Huws S.A."/>
            <person name="Newbold C.J."/>
            <person name="Golyshin P.N."/>
            <person name="Simon M.A."/>
            <person name="Lopez G."/>
            <person name="Yakimov M.M."/>
            <person name="Ferrer M."/>
        </authorList>
    </citation>
    <scope>NUCLEOTIDE SEQUENCE</scope>
</reference>
<name>J9GM55_9ZZZZ</name>
<organism evidence="1">
    <name type="scientific">gut metagenome</name>
    <dbReference type="NCBI Taxonomy" id="749906"/>
    <lineage>
        <taxon>unclassified sequences</taxon>
        <taxon>metagenomes</taxon>
        <taxon>organismal metagenomes</taxon>
    </lineage>
</organism>
<dbReference type="EMBL" id="AMCI01000592">
    <property type="protein sequence ID" value="EJX08564.1"/>
    <property type="molecule type" value="Genomic_DNA"/>
</dbReference>
<protein>
    <submittedName>
        <fullName evidence="1">Uncharacterized protein</fullName>
    </submittedName>
</protein>
<comment type="caution">
    <text evidence="1">The sequence shown here is derived from an EMBL/GenBank/DDBJ whole genome shotgun (WGS) entry which is preliminary data.</text>
</comment>
<evidence type="ECO:0000313" key="1">
    <source>
        <dbReference type="EMBL" id="EJX08564.1"/>
    </source>
</evidence>
<gene>
    <name evidence="1" type="ORF">EVA_03327</name>
</gene>
<proteinExistence type="predicted"/>
<sequence length="68" mass="7487">MLQFLSFAPKFCSLSLPNSQILLTLAKFFALCAWGFQPDAVSCVVNPFLSHRLFPLPRTAGDDSLLSP</sequence>
<accession>J9GM55</accession>